<feature type="transmembrane region" description="Helical" evidence="10">
    <location>
        <begin position="6"/>
        <end position="27"/>
    </location>
</feature>
<keyword evidence="9 10" id="KW-1208">Phospholipid metabolism</keyword>
<evidence type="ECO:0000256" key="9">
    <source>
        <dbReference type="ARBA" id="ARBA00023264"/>
    </source>
</evidence>
<dbReference type="NCBIfam" id="NF010987">
    <property type="entry name" value="PRK14411.1"/>
    <property type="match status" value="1"/>
</dbReference>
<comment type="similarity">
    <text evidence="10">Belongs to the PlsY family.</text>
</comment>
<comment type="subcellular location">
    <subcellularLocation>
        <location evidence="10">Cell membrane</location>
        <topology evidence="10">Multi-pass membrane protein</topology>
    </subcellularLocation>
</comment>
<keyword evidence="3 10" id="KW-0808">Transferase</keyword>
<keyword evidence="11" id="KW-0012">Acyltransferase</keyword>
<dbReference type="AlphaFoldDB" id="A0A9E2KSA9"/>
<feature type="transmembrane region" description="Helical" evidence="10">
    <location>
        <begin position="147"/>
        <end position="176"/>
    </location>
</feature>
<gene>
    <name evidence="10" type="primary">plsY</name>
    <name evidence="11" type="ORF">H9806_03125</name>
</gene>
<dbReference type="Pfam" id="PF02660">
    <property type="entry name" value="G3P_acyltransf"/>
    <property type="match status" value="1"/>
</dbReference>
<keyword evidence="5 10" id="KW-1133">Transmembrane helix</keyword>
<dbReference type="GO" id="GO:0008654">
    <property type="term" value="P:phospholipid biosynthetic process"/>
    <property type="evidence" value="ECO:0007669"/>
    <property type="project" value="UniProtKB-UniRule"/>
</dbReference>
<keyword evidence="4 10" id="KW-0812">Transmembrane</keyword>
<comment type="function">
    <text evidence="10">Catalyzes the transfer of an acyl group from acyl-phosphate (acyl-PO(4)) to glycerol-3-phosphate (G3P) to form lysophosphatidic acid (LPA). This enzyme utilizes acyl-phosphate as fatty acyl donor, but not acyl-CoA or acyl-ACP.</text>
</comment>
<comment type="subunit">
    <text evidence="10">Probably interacts with PlsX.</text>
</comment>
<comment type="caution">
    <text evidence="11">The sequence shown here is derived from an EMBL/GenBank/DDBJ whole genome shotgun (WGS) entry which is preliminary data.</text>
</comment>
<keyword evidence="1 10" id="KW-1003">Cell membrane</keyword>
<keyword evidence="2 10" id="KW-0444">Lipid biosynthesis</keyword>
<dbReference type="GO" id="GO:0005886">
    <property type="term" value="C:plasma membrane"/>
    <property type="evidence" value="ECO:0007669"/>
    <property type="project" value="UniProtKB-SubCell"/>
</dbReference>
<protein>
    <recommendedName>
        <fullName evidence="10">Glycerol-3-phosphate acyltransferase</fullName>
    </recommendedName>
    <alternativeName>
        <fullName evidence="10">Acyl-PO4 G3P acyltransferase</fullName>
    </alternativeName>
    <alternativeName>
        <fullName evidence="10">Acyl-phosphate--glycerol-3-phosphate acyltransferase</fullName>
    </alternativeName>
    <alternativeName>
        <fullName evidence="10">G3P acyltransferase</fullName>
        <shortName evidence="10">GPAT</shortName>
        <ecNumber evidence="10">2.3.1.275</ecNumber>
    </alternativeName>
    <alternativeName>
        <fullName evidence="10">Lysophosphatidic acid synthase</fullName>
        <shortName evidence="10">LPA synthase</shortName>
    </alternativeName>
</protein>
<dbReference type="SMART" id="SM01207">
    <property type="entry name" value="G3P_acyltransf"/>
    <property type="match status" value="1"/>
</dbReference>
<reference evidence="11" key="1">
    <citation type="journal article" date="2021" name="PeerJ">
        <title>Extensive microbial diversity within the chicken gut microbiome revealed by metagenomics and culture.</title>
        <authorList>
            <person name="Gilroy R."/>
            <person name="Ravi A."/>
            <person name="Getino M."/>
            <person name="Pursley I."/>
            <person name="Horton D.L."/>
            <person name="Alikhan N.F."/>
            <person name="Baker D."/>
            <person name="Gharbi K."/>
            <person name="Hall N."/>
            <person name="Watson M."/>
            <person name="Adriaenssens E.M."/>
            <person name="Foster-Nyarko E."/>
            <person name="Jarju S."/>
            <person name="Secka A."/>
            <person name="Antonio M."/>
            <person name="Oren A."/>
            <person name="Chaudhuri R.R."/>
            <person name="La Ragione R."/>
            <person name="Hildebrand F."/>
            <person name="Pallen M.J."/>
        </authorList>
    </citation>
    <scope>NUCLEOTIDE SEQUENCE</scope>
    <source>
        <strain evidence="11">F6-686</strain>
    </source>
</reference>
<evidence type="ECO:0000256" key="10">
    <source>
        <dbReference type="HAMAP-Rule" id="MF_01043"/>
    </source>
</evidence>
<evidence type="ECO:0000313" key="12">
    <source>
        <dbReference type="Proteomes" id="UP000823844"/>
    </source>
</evidence>
<dbReference type="PANTHER" id="PTHR30309:SF0">
    <property type="entry name" value="GLYCEROL-3-PHOSPHATE ACYLTRANSFERASE-RELATED"/>
    <property type="match status" value="1"/>
</dbReference>
<keyword evidence="7 10" id="KW-0472">Membrane</keyword>
<evidence type="ECO:0000256" key="3">
    <source>
        <dbReference type="ARBA" id="ARBA00022679"/>
    </source>
</evidence>
<evidence type="ECO:0000256" key="8">
    <source>
        <dbReference type="ARBA" id="ARBA00023209"/>
    </source>
</evidence>
<name>A0A9E2KSA9_9LACO</name>
<feature type="transmembrane region" description="Helical" evidence="10">
    <location>
        <begin position="79"/>
        <end position="98"/>
    </location>
</feature>
<evidence type="ECO:0000256" key="5">
    <source>
        <dbReference type="ARBA" id="ARBA00022989"/>
    </source>
</evidence>
<keyword evidence="8 10" id="KW-0594">Phospholipid biosynthesis</keyword>
<comment type="catalytic activity">
    <reaction evidence="10">
        <text>an acyl phosphate + sn-glycerol 3-phosphate = a 1-acyl-sn-glycero-3-phosphate + phosphate</text>
        <dbReference type="Rhea" id="RHEA:34075"/>
        <dbReference type="ChEBI" id="CHEBI:43474"/>
        <dbReference type="ChEBI" id="CHEBI:57597"/>
        <dbReference type="ChEBI" id="CHEBI:57970"/>
        <dbReference type="ChEBI" id="CHEBI:59918"/>
        <dbReference type="EC" id="2.3.1.275"/>
    </reaction>
</comment>
<dbReference type="GO" id="GO:0043772">
    <property type="term" value="F:acyl-phosphate glycerol-3-phosphate acyltransferase activity"/>
    <property type="evidence" value="ECO:0007669"/>
    <property type="project" value="UniProtKB-UniRule"/>
</dbReference>
<evidence type="ECO:0000313" key="11">
    <source>
        <dbReference type="EMBL" id="MBU3828132.1"/>
    </source>
</evidence>
<evidence type="ECO:0000256" key="1">
    <source>
        <dbReference type="ARBA" id="ARBA00022475"/>
    </source>
</evidence>
<proteinExistence type="inferred from homology"/>
<dbReference type="PANTHER" id="PTHR30309">
    <property type="entry name" value="INNER MEMBRANE PROTEIN YGIH"/>
    <property type="match status" value="1"/>
</dbReference>
<evidence type="ECO:0000256" key="4">
    <source>
        <dbReference type="ARBA" id="ARBA00022692"/>
    </source>
</evidence>
<organism evidence="11 12">
    <name type="scientific">Candidatus Lactobacillus pullistercoris</name>
    <dbReference type="NCBI Taxonomy" id="2838636"/>
    <lineage>
        <taxon>Bacteria</taxon>
        <taxon>Bacillati</taxon>
        <taxon>Bacillota</taxon>
        <taxon>Bacilli</taxon>
        <taxon>Lactobacillales</taxon>
        <taxon>Lactobacillaceae</taxon>
        <taxon>Lactobacillus</taxon>
    </lineage>
</organism>
<feature type="transmembrane region" description="Helical" evidence="10">
    <location>
        <begin position="52"/>
        <end position="73"/>
    </location>
</feature>
<dbReference type="InterPro" id="IPR003811">
    <property type="entry name" value="G3P_acylTferase_PlsY"/>
</dbReference>
<dbReference type="EMBL" id="JAHLFT010000038">
    <property type="protein sequence ID" value="MBU3828132.1"/>
    <property type="molecule type" value="Genomic_DNA"/>
</dbReference>
<sequence>MDRLWAILIGYLFGNFLFAMVVGKYCLHIDPTKYGSHNPGTANMGAVFGKKWGILTCLGDLIKSFLAVGIVYFGFKHNLLLIAYTGLGLVLGHCFPLLNKLQGGKGVAVAAVVAVCYNWQAGLITLLIALVLTIFMKNLTIPPQMFILLFSVYIIFGLHEIEAGIIFLAISAIMIIRFWRDSIDFFTGHGKKVDILYSIKKKLLRRN</sequence>
<keyword evidence="6 10" id="KW-0443">Lipid metabolism</keyword>
<accession>A0A9E2KSA9</accession>
<dbReference type="EC" id="2.3.1.275" evidence="10"/>
<reference evidence="11" key="2">
    <citation type="submission" date="2021-04" db="EMBL/GenBank/DDBJ databases">
        <authorList>
            <person name="Gilroy R."/>
        </authorList>
    </citation>
    <scope>NUCLEOTIDE SEQUENCE</scope>
    <source>
        <strain evidence="11">F6-686</strain>
    </source>
</reference>
<dbReference type="HAMAP" id="MF_01043">
    <property type="entry name" value="PlsY"/>
    <property type="match status" value="1"/>
</dbReference>
<comment type="pathway">
    <text evidence="10">Lipid metabolism; phospholipid metabolism.</text>
</comment>
<evidence type="ECO:0000256" key="2">
    <source>
        <dbReference type="ARBA" id="ARBA00022516"/>
    </source>
</evidence>
<evidence type="ECO:0000256" key="6">
    <source>
        <dbReference type="ARBA" id="ARBA00023098"/>
    </source>
</evidence>
<evidence type="ECO:0000256" key="7">
    <source>
        <dbReference type="ARBA" id="ARBA00023136"/>
    </source>
</evidence>
<feature type="transmembrane region" description="Helical" evidence="10">
    <location>
        <begin position="110"/>
        <end position="135"/>
    </location>
</feature>
<dbReference type="Proteomes" id="UP000823844">
    <property type="component" value="Unassembled WGS sequence"/>
</dbReference>